<dbReference type="Proteomes" id="UP000887565">
    <property type="component" value="Unplaced"/>
</dbReference>
<sequence length="124" mass="13804">MKYVRCEKTSPKGNDRTKKLVCYEPPISPQTAQIIAFDVTGHAHARHARLAGEFFSACPEWHVRFARQIFGQFAMRVVDEGRVYLARSAEGSFSGLTVAPIDTHLVGYEALALTVLNLEIIAKL</sequence>
<name>A0A915IUM6_ROMCU</name>
<proteinExistence type="predicted"/>
<organism evidence="1 2">
    <name type="scientific">Romanomermis culicivorax</name>
    <name type="common">Nematode worm</name>
    <dbReference type="NCBI Taxonomy" id="13658"/>
    <lineage>
        <taxon>Eukaryota</taxon>
        <taxon>Metazoa</taxon>
        <taxon>Ecdysozoa</taxon>
        <taxon>Nematoda</taxon>
        <taxon>Enoplea</taxon>
        <taxon>Dorylaimia</taxon>
        <taxon>Mermithida</taxon>
        <taxon>Mermithoidea</taxon>
        <taxon>Mermithidae</taxon>
        <taxon>Romanomermis</taxon>
    </lineage>
</organism>
<keyword evidence="1" id="KW-1185">Reference proteome</keyword>
<protein>
    <submittedName>
        <fullName evidence="2">Uncharacterized protein</fullName>
    </submittedName>
</protein>
<evidence type="ECO:0000313" key="1">
    <source>
        <dbReference type="Proteomes" id="UP000887565"/>
    </source>
</evidence>
<dbReference type="AlphaFoldDB" id="A0A915IUM6"/>
<dbReference type="WBParaSite" id="nRc.2.0.1.t17768-RA">
    <property type="protein sequence ID" value="nRc.2.0.1.t17768-RA"/>
    <property type="gene ID" value="nRc.2.0.1.g17768"/>
</dbReference>
<accession>A0A915IUM6</accession>
<reference evidence="2" key="1">
    <citation type="submission" date="2022-11" db="UniProtKB">
        <authorList>
            <consortium name="WormBaseParasite"/>
        </authorList>
    </citation>
    <scope>IDENTIFICATION</scope>
</reference>
<evidence type="ECO:0000313" key="2">
    <source>
        <dbReference type="WBParaSite" id="nRc.2.0.1.t17768-RA"/>
    </source>
</evidence>